<dbReference type="GO" id="GO:0043024">
    <property type="term" value="F:ribosomal small subunit binding"/>
    <property type="evidence" value="ECO:0007669"/>
    <property type="project" value="TreeGrafter"/>
</dbReference>
<organism evidence="2 3">
    <name type="scientific">candidate division Kazan bacterium GW2011_GWA1_44_22</name>
    <dbReference type="NCBI Taxonomy" id="1620410"/>
    <lineage>
        <taxon>Bacteria</taxon>
        <taxon>Bacteria division Kazan-3B-28</taxon>
    </lineage>
</organism>
<evidence type="ECO:0000256" key="1">
    <source>
        <dbReference type="ARBA" id="ARBA00022517"/>
    </source>
</evidence>
<dbReference type="PANTHER" id="PTHR33515:SF1">
    <property type="entry name" value="RIBOSOME-BINDING FACTOR A, CHLOROPLASTIC-RELATED"/>
    <property type="match status" value="1"/>
</dbReference>
<protein>
    <submittedName>
        <fullName evidence="2">Ribosome-binding factor A</fullName>
    </submittedName>
</protein>
<dbReference type="Pfam" id="PF02033">
    <property type="entry name" value="RBFA"/>
    <property type="match status" value="1"/>
</dbReference>
<comment type="caution">
    <text evidence="2">The sequence shown here is derived from an EMBL/GenBank/DDBJ whole genome shotgun (WGS) entry which is preliminary data.</text>
</comment>
<dbReference type="GO" id="GO:0006364">
    <property type="term" value="P:rRNA processing"/>
    <property type="evidence" value="ECO:0007669"/>
    <property type="project" value="InterPro"/>
</dbReference>
<dbReference type="Proteomes" id="UP000034752">
    <property type="component" value="Unassembled WGS sequence"/>
</dbReference>
<dbReference type="InterPro" id="IPR015946">
    <property type="entry name" value="KH_dom-like_a/b"/>
</dbReference>
<proteinExistence type="predicted"/>
<evidence type="ECO:0000313" key="3">
    <source>
        <dbReference type="Proteomes" id="UP000034752"/>
    </source>
</evidence>
<name>A0A0G1HZX7_UNCK3</name>
<accession>A0A0G1HZX7</accession>
<keyword evidence="1" id="KW-0690">Ribosome biogenesis</keyword>
<gene>
    <name evidence="2" type="ORF">VE96_C0018G0005</name>
</gene>
<dbReference type="Gene3D" id="3.30.300.20">
    <property type="match status" value="1"/>
</dbReference>
<dbReference type="GO" id="GO:0005829">
    <property type="term" value="C:cytosol"/>
    <property type="evidence" value="ECO:0007669"/>
    <property type="project" value="TreeGrafter"/>
</dbReference>
<dbReference type="EMBL" id="LCIJ01000018">
    <property type="protein sequence ID" value="KKT52530.1"/>
    <property type="molecule type" value="Genomic_DNA"/>
</dbReference>
<reference evidence="2 3" key="1">
    <citation type="journal article" date="2015" name="Nature">
        <title>rRNA introns, odd ribosomes, and small enigmatic genomes across a large radiation of phyla.</title>
        <authorList>
            <person name="Brown C.T."/>
            <person name="Hug L.A."/>
            <person name="Thomas B.C."/>
            <person name="Sharon I."/>
            <person name="Castelle C.J."/>
            <person name="Singh A."/>
            <person name="Wilkins M.J."/>
            <person name="Williams K.H."/>
            <person name="Banfield J.F."/>
        </authorList>
    </citation>
    <scope>NUCLEOTIDE SEQUENCE [LARGE SCALE GENOMIC DNA]</scope>
</reference>
<dbReference type="SUPFAM" id="SSF89919">
    <property type="entry name" value="Ribosome-binding factor A, RbfA"/>
    <property type="match status" value="1"/>
</dbReference>
<dbReference type="InterPro" id="IPR000238">
    <property type="entry name" value="RbfA"/>
</dbReference>
<sequence>MSHRIPKVQQQIQRILSEILLKQGEDFGIGMVSINDILVSQDLSSAKVWVGFVAEPKPAAAFQRLLRHSKAIQTQVYKQLPIKKVPTISWLLDENPELQADSDCLPS</sequence>
<dbReference type="AlphaFoldDB" id="A0A0G1HZX7"/>
<evidence type="ECO:0000313" key="2">
    <source>
        <dbReference type="EMBL" id="KKT52530.1"/>
    </source>
</evidence>
<dbReference type="PANTHER" id="PTHR33515">
    <property type="entry name" value="RIBOSOME-BINDING FACTOR A, CHLOROPLASTIC-RELATED"/>
    <property type="match status" value="1"/>
</dbReference>
<dbReference type="InterPro" id="IPR023799">
    <property type="entry name" value="RbfA_dom_sf"/>
</dbReference>